<reference evidence="1" key="1">
    <citation type="submission" date="2025-08" db="UniProtKB">
        <authorList>
            <consortium name="Ensembl"/>
        </authorList>
    </citation>
    <scope>IDENTIFICATION</scope>
</reference>
<proteinExistence type="predicted"/>
<protein>
    <submittedName>
        <fullName evidence="1">Uncharacterized protein</fullName>
    </submittedName>
</protein>
<dbReference type="AlphaFoldDB" id="A0A2K6NQE4"/>
<name>A0A2K6NQE4_RHIRO</name>
<evidence type="ECO:0000313" key="2">
    <source>
        <dbReference type="Proteomes" id="UP000233200"/>
    </source>
</evidence>
<sequence length="74" mass="8667">HACVFKVTTIYFAVILCTSSQFFSLACKLHDSRRPGEQSLFLLRSESFMLQIVTDTEKCWDYQSKHFLRECLPD</sequence>
<evidence type="ECO:0000313" key="1">
    <source>
        <dbReference type="Ensembl" id="ENSRROP00000006502.1"/>
    </source>
</evidence>
<dbReference type="GeneTree" id="ENSGT00910000147563"/>
<accession>A0A2K6NQE4</accession>
<reference evidence="1" key="2">
    <citation type="submission" date="2025-09" db="UniProtKB">
        <authorList>
            <consortium name="Ensembl"/>
        </authorList>
    </citation>
    <scope>IDENTIFICATION</scope>
</reference>
<organism evidence="1 2">
    <name type="scientific">Rhinopithecus roxellana</name>
    <name type="common">Golden snub-nosed monkey</name>
    <name type="synonym">Pygathrix roxellana</name>
    <dbReference type="NCBI Taxonomy" id="61622"/>
    <lineage>
        <taxon>Eukaryota</taxon>
        <taxon>Metazoa</taxon>
        <taxon>Chordata</taxon>
        <taxon>Craniata</taxon>
        <taxon>Vertebrata</taxon>
        <taxon>Euteleostomi</taxon>
        <taxon>Mammalia</taxon>
        <taxon>Eutheria</taxon>
        <taxon>Euarchontoglires</taxon>
        <taxon>Primates</taxon>
        <taxon>Haplorrhini</taxon>
        <taxon>Catarrhini</taxon>
        <taxon>Cercopithecidae</taxon>
        <taxon>Colobinae</taxon>
        <taxon>Rhinopithecus</taxon>
    </lineage>
</organism>
<keyword evidence="2" id="KW-1185">Reference proteome</keyword>
<dbReference type="Proteomes" id="UP000233200">
    <property type="component" value="Unplaced"/>
</dbReference>
<dbReference type="Ensembl" id="ENSRROT00000028545.1">
    <property type="protein sequence ID" value="ENSRROP00000006502.1"/>
    <property type="gene ID" value="ENSRROG00000025624.1"/>
</dbReference>
<dbReference type="OMA" id="CTSSQFF"/>